<keyword evidence="7" id="KW-0274">FAD</keyword>
<evidence type="ECO:0000256" key="4">
    <source>
        <dbReference type="ARBA" id="ARBA00012173"/>
    </source>
</evidence>
<evidence type="ECO:0000256" key="1">
    <source>
        <dbReference type="ARBA" id="ARBA00001974"/>
    </source>
</evidence>
<evidence type="ECO:0000256" key="2">
    <source>
        <dbReference type="ARBA" id="ARBA00004950"/>
    </source>
</evidence>
<evidence type="ECO:0000256" key="6">
    <source>
        <dbReference type="ARBA" id="ARBA00022642"/>
    </source>
</evidence>
<evidence type="ECO:0000259" key="10">
    <source>
        <dbReference type="Pfam" id="PF00890"/>
    </source>
</evidence>
<dbReference type="GO" id="GO:0008734">
    <property type="term" value="F:L-aspartate oxidase activity"/>
    <property type="evidence" value="ECO:0007669"/>
    <property type="project" value="UniProtKB-EC"/>
</dbReference>
<dbReference type="InterPro" id="IPR005288">
    <property type="entry name" value="NadB"/>
</dbReference>
<evidence type="ECO:0000256" key="8">
    <source>
        <dbReference type="ARBA" id="ARBA00023002"/>
    </source>
</evidence>
<dbReference type="PANTHER" id="PTHR42716:SF2">
    <property type="entry name" value="L-ASPARTATE OXIDASE, CHLOROPLASTIC"/>
    <property type="match status" value="1"/>
</dbReference>
<dbReference type="RefSeq" id="WP_149860330.1">
    <property type="nucleotide sequence ID" value="NZ_VUOD01000004.1"/>
</dbReference>
<dbReference type="Gene3D" id="3.90.700.10">
    <property type="entry name" value="Succinate dehydrogenase/fumarate reductase flavoprotein, catalytic domain"/>
    <property type="match status" value="1"/>
</dbReference>
<dbReference type="UniPathway" id="UPA00253">
    <property type="reaction ID" value="UER00326"/>
</dbReference>
<feature type="domain" description="FAD-dependent oxidoreductase 2 FAD-binding" evidence="10">
    <location>
        <begin position="3"/>
        <end position="371"/>
    </location>
</feature>
<protein>
    <recommendedName>
        <fullName evidence="4">L-aspartate oxidase</fullName>
        <ecNumber evidence="4">1.4.3.16</ecNumber>
    </recommendedName>
</protein>
<name>A0A5B2ZCM7_9GAMM</name>
<evidence type="ECO:0000256" key="3">
    <source>
        <dbReference type="ARBA" id="ARBA00008562"/>
    </source>
</evidence>
<evidence type="ECO:0000256" key="9">
    <source>
        <dbReference type="ARBA" id="ARBA00048305"/>
    </source>
</evidence>
<dbReference type="SUPFAM" id="SSF46977">
    <property type="entry name" value="Succinate dehydrogenase/fumarate reductase flavoprotein C-terminal domain"/>
    <property type="match status" value="1"/>
</dbReference>
<keyword evidence="6" id="KW-0662">Pyridine nucleotide biosynthesis</keyword>
<evidence type="ECO:0000313" key="12">
    <source>
        <dbReference type="Proteomes" id="UP000322165"/>
    </source>
</evidence>
<evidence type="ECO:0000256" key="7">
    <source>
        <dbReference type="ARBA" id="ARBA00022827"/>
    </source>
</evidence>
<dbReference type="InterPro" id="IPR003953">
    <property type="entry name" value="FAD-dep_OxRdtase_2_FAD-bd"/>
</dbReference>
<comment type="similarity">
    <text evidence="3">Belongs to the FAD-dependent oxidoreductase 2 family. NadB subfamily.</text>
</comment>
<comment type="pathway">
    <text evidence="2">Cofactor biosynthesis; NAD(+) biosynthesis; iminoaspartate from L-aspartate (oxidase route): step 1/1.</text>
</comment>
<evidence type="ECO:0000313" key="11">
    <source>
        <dbReference type="EMBL" id="KAA2284831.1"/>
    </source>
</evidence>
<sequence>MQDVVIVGAGVAGLCAALAAAPRPVLLLSRGRDGVESASALAQGGIAAAVGEGDDPQAHAADTFAAGAHHNEVAAVMSLVQAAPAAVEWLAALGVPFDRDGRGWRLGREGGHGRARIVHAGGDGSGLAIVRVLARAVKAASHVRWLEDWELRGLGVRDGRVVAVRARDAGGHLQEFRAAAVLLATGGIGALFGATTNPPGADGAGLALALAAGAAARDLEFLQFHPTALAVPEARPRPLLTEALRGAGAVLRDDEGRPLMAGQHPLGDLAPRDIVARRLFRHLREGGRCWLDATALAERLAAEFPTVAGICARRGLDPARQWLPVAPAMHYHMGGVAVDADGRTTLPGLFAAGEVACSGVHGANRLASNSLLEAVVAGRRAGAAMRAAPARVAAAADSVELGVGATSSDLTRLRRWMDAALGPERDAAGLRRALTCIAADVGLAGSWQGRLAGRLLEAALARPVSLGAHFRCDGISSPEAPACPASRASSR</sequence>
<dbReference type="GO" id="GO:0034628">
    <property type="term" value="P:'de novo' NAD+ biosynthetic process from L-aspartate"/>
    <property type="evidence" value="ECO:0007669"/>
    <property type="project" value="TreeGrafter"/>
</dbReference>
<keyword evidence="5" id="KW-0285">Flavoprotein</keyword>
<organism evidence="11 12">
    <name type="scientific">Arenimonas fontis</name>
    <dbReference type="NCBI Taxonomy" id="2608255"/>
    <lineage>
        <taxon>Bacteria</taxon>
        <taxon>Pseudomonadati</taxon>
        <taxon>Pseudomonadota</taxon>
        <taxon>Gammaproteobacteria</taxon>
        <taxon>Lysobacterales</taxon>
        <taxon>Lysobacteraceae</taxon>
        <taxon>Arenimonas</taxon>
    </lineage>
</organism>
<dbReference type="Gene3D" id="3.50.50.60">
    <property type="entry name" value="FAD/NAD(P)-binding domain"/>
    <property type="match status" value="1"/>
</dbReference>
<proteinExistence type="inferred from homology"/>
<comment type="catalytic activity">
    <reaction evidence="9">
        <text>L-aspartate + O2 = iminosuccinate + H2O2</text>
        <dbReference type="Rhea" id="RHEA:25876"/>
        <dbReference type="ChEBI" id="CHEBI:15379"/>
        <dbReference type="ChEBI" id="CHEBI:16240"/>
        <dbReference type="ChEBI" id="CHEBI:29991"/>
        <dbReference type="ChEBI" id="CHEBI:77875"/>
        <dbReference type="EC" id="1.4.3.16"/>
    </reaction>
    <physiologicalReaction direction="left-to-right" evidence="9">
        <dbReference type="Rhea" id="RHEA:25877"/>
    </physiologicalReaction>
</comment>
<accession>A0A5B2ZCM7</accession>
<dbReference type="SUPFAM" id="SSF51905">
    <property type="entry name" value="FAD/NAD(P)-binding domain"/>
    <property type="match status" value="1"/>
</dbReference>
<keyword evidence="8" id="KW-0560">Oxidoreductase</keyword>
<comment type="cofactor">
    <cofactor evidence="1">
        <name>FAD</name>
        <dbReference type="ChEBI" id="CHEBI:57692"/>
    </cofactor>
</comment>
<dbReference type="Pfam" id="PF00890">
    <property type="entry name" value="FAD_binding_2"/>
    <property type="match status" value="1"/>
</dbReference>
<dbReference type="InterPro" id="IPR027477">
    <property type="entry name" value="Succ_DH/fumarate_Rdtase_cat_sf"/>
</dbReference>
<reference evidence="11 12" key="2">
    <citation type="submission" date="2019-09" db="EMBL/GenBank/DDBJ databases">
        <authorList>
            <person name="Mazur A."/>
        </authorList>
    </citation>
    <scope>NUCLEOTIDE SEQUENCE [LARGE SCALE GENOMIC DNA]</scope>
    <source>
        <strain evidence="11 12">3729k</strain>
    </source>
</reference>
<dbReference type="InterPro" id="IPR036188">
    <property type="entry name" value="FAD/NAD-bd_sf"/>
</dbReference>
<dbReference type="Proteomes" id="UP000322165">
    <property type="component" value="Unassembled WGS sequence"/>
</dbReference>
<dbReference type="PANTHER" id="PTHR42716">
    <property type="entry name" value="L-ASPARTATE OXIDASE"/>
    <property type="match status" value="1"/>
</dbReference>
<dbReference type="AlphaFoldDB" id="A0A5B2ZCM7"/>
<dbReference type="EMBL" id="VUOD01000004">
    <property type="protein sequence ID" value="KAA2284831.1"/>
    <property type="molecule type" value="Genomic_DNA"/>
</dbReference>
<dbReference type="EC" id="1.4.3.16" evidence="4"/>
<keyword evidence="12" id="KW-1185">Reference proteome</keyword>
<comment type="caution">
    <text evidence="11">The sequence shown here is derived from an EMBL/GenBank/DDBJ whole genome shotgun (WGS) entry which is preliminary data.</text>
</comment>
<reference evidence="11 12" key="1">
    <citation type="submission" date="2019-09" db="EMBL/GenBank/DDBJ databases">
        <title>Arenimonas chukotkensis sp. nov., a bacterium isolated from Chukotka hot spring, Arctic region, Russia.</title>
        <authorList>
            <person name="Zayulina K.S."/>
            <person name="Prokofeva M.I."/>
            <person name="Elcheninov A.G."/>
            <person name="Novikov A."/>
            <person name="Kochetkova T.V."/>
            <person name="Kublanov I.V."/>
        </authorList>
    </citation>
    <scope>NUCLEOTIDE SEQUENCE [LARGE SCALE GENOMIC DNA]</scope>
    <source>
        <strain evidence="11 12">3729k</strain>
    </source>
</reference>
<dbReference type="InterPro" id="IPR037099">
    <property type="entry name" value="Fum_R/Succ_DH_flav-like_C_sf"/>
</dbReference>
<dbReference type="PRINTS" id="PR00368">
    <property type="entry name" value="FADPNR"/>
</dbReference>
<evidence type="ECO:0000256" key="5">
    <source>
        <dbReference type="ARBA" id="ARBA00022630"/>
    </source>
</evidence>
<gene>
    <name evidence="11" type="ORF">F0415_06140</name>
</gene>
<dbReference type="SUPFAM" id="SSF56425">
    <property type="entry name" value="Succinate dehydrogenase/fumarate reductase flavoprotein, catalytic domain"/>
    <property type="match status" value="1"/>
</dbReference>